<reference evidence="2" key="1">
    <citation type="submission" date="2019-08" db="EMBL/GenBank/DDBJ databases">
        <authorList>
            <person name="Kucharzyk K."/>
            <person name="Murdoch R.W."/>
            <person name="Higgins S."/>
            <person name="Loffler F."/>
        </authorList>
    </citation>
    <scope>NUCLEOTIDE SEQUENCE</scope>
</reference>
<dbReference type="InterPro" id="IPR037523">
    <property type="entry name" value="VOC_core"/>
</dbReference>
<dbReference type="EC" id="4.4.1.5" evidence="2"/>
<gene>
    <name evidence="2" type="primary">gloA_27</name>
    <name evidence="2" type="ORF">SDC9_160601</name>
</gene>
<dbReference type="AlphaFoldDB" id="A0A645FH36"/>
<dbReference type="SUPFAM" id="SSF54593">
    <property type="entry name" value="Glyoxalase/Bleomycin resistance protein/Dihydroxybiphenyl dioxygenase"/>
    <property type="match status" value="1"/>
</dbReference>
<name>A0A645FH36_9ZZZZ</name>
<dbReference type="InterPro" id="IPR029068">
    <property type="entry name" value="Glyas_Bleomycin-R_OHBP_Dase"/>
</dbReference>
<keyword evidence="2" id="KW-0456">Lyase</keyword>
<sequence length="123" mass="14549">MSTFKFVHNNINVKDLAKSIEFYDKALGLKEVRRIEPADGSFIIVYLSDNQTTHQLELTWLRDWDRPYNLGDNEFHLAFRTDDFDQAHKLHEEMGCICYENPQMGIYFISDPDGYWLEVLPSR</sequence>
<dbReference type="Pfam" id="PF00903">
    <property type="entry name" value="Glyoxalase"/>
    <property type="match status" value="1"/>
</dbReference>
<dbReference type="Gene3D" id="3.10.180.10">
    <property type="entry name" value="2,3-Dihydroxybiphenyl 1,2-Dioxygenase, domain 1"/>
    <property type="match status" value="1"/>
</dbReference>
<accession>A0A645FH36</accession>
<dbReference type="EMBL" id="VSSQ01059772">
    <property type="protein sequence ID" value="MPN13280.1"/>
    <property type="molecule type" value="Genomic_DNA"/>
</dbReference>
<dbReference type="PANTHER" id="PTHR10374:SF30">
    <property type="entry name" value="LACTOYLGLUTATHIONE LYASE"/>
    <property type="match status" value="1"/>
</dbReference>
<evidence type="ECO:0000259" key="1">
    <source>
        <dbReference type="PROSITE" id="PS51819"/>
    </source>
</evidence>
<feature type="domain" description="VOC" evidence="1">
    <location>
        <begin position="5"/>
        <end position="123"/>
    </location>
</feature>
<dbReference type="PANTHER" id="PTHR10374">
    <property type="entry name" value="LACTOYLGLUTATHIONE LYASE GLYOXALASE I"/>
    <property type="match status" value="1"/>
</dbReference>
<dbReference type="GO" id="GO:0004462">
    <property type="term" value="F:lactoylglutathione lyase activity"/>
    <property type="evidence" value="ECO:0007669"/>
    <property type="project" value="UniProtKB-EC"/>
</dbReference>
<comment type="caution">
    <text evidence="2">The sequence shown here is derived from an EMBL/GenBank/DDBJ whole genome shotgun (WGS) entry which is preliminary data.</text>
</comment>
<dbReference type="InterPro" id="IPR004360">
    <property type="entry name" value="Glyas_Fos-R_dOase_dom"/>
</dbReference>
<organism evidence="2">
    <name type="scientific">bioreactor metagenome</name>
    <dbReference type="NCBI Taxonomy" id="1076179"/>
    <lineage>
        <taxon>unclassified sequences</taxon>
        <taxon>metagenomes</taxon>
        <taxon>ecological metagenomes</taxon>
    </lineage>
</organism>
<proteinExistence type="predicted"/>
<dbReference type="PROSITE" id="PS51819">
    <property type="entry name" value="VOC"/>
    <property type="match status" value="1"/>
</dbReference>
<protein>
    <submittedName>
        <fullName evidence="2">Lactoylglutathione lyase</fullName>
        <ecNumber evidence="2">4.4.1.5</ecNumber>
    </submittedName>
</protein>
<evidence type="ECO:0000313" key="2">
    <source>
        <dbReference type="EMBL" id="MPN13280.1"/>
    </source>
</evidence>